<sequence length="478" mass="52512" precursor="true">MLNVRLKQLPLLAALALASLGAAQAQSTQAVAAQPKSGSEAVVDGIAAIVNNDVITLRELNQRTLQAQGELSAQGVALPDAAVLQRQVLERMISERLEDQEAQRLNLSVSNAELNSAVGTIAQRNGFTEEQMRQQVTASGLTWQGYLEVLRRDILMDRLRQRVVDSSIMIPDSEVDAFIRDERTKSQSGNGFAAANSGPVALAQILIRVPENSSREEEAAARARAEAVLARVRGGEDFAAVAAAESQGAEALQGGLMGERPMSSWPDLFVRAVASVPQGQVSELVRSGLGYHILKVVSRSDSAAAQQRSASDHGVDFNSQAPMPVTQTKARHILIRTSAVMSDERAKQQLDQLRLRILQGGESFEDLARRYSKDSSAPQGGDLGWLSPGETVPQFEQAMDALSEGSVSQPIKSPFGWHLIKVDSRRTQDMAEAYQRMQARQILFERRALPAFEEWLEQLRERAYIDNRLERRQRLEQE</sequence>
<keyword evidence="6 7" id="KW-0413">Isomerase</keyword>
<dbReference type="Gene3D" id="3.10.50.40">
    <property type="match status" value="2"/>
</dbReference>
<dbReference type="InterPro" id="IPR015391">
    <property type="entry name" value="SurA_N"/>
</dbReference>
<evidence type="ECO:0000256" key="3">
    <source>
        <dbReference type="ARBA" id="ARBA00022764"/>
    </source>
</evidence>
<evidence type="ECO:0000256" key="1">
    <source>
        <dbReference type="ARBA" id="ARBA00022729"/>
    </source>
</evidence>
<evidence type="ECO:0000256" key="2">
    <source>
        <dbReference type="ARBA" id="ARBA00022737"/>
    </source>
</evidence>
<reference evidence="9 10" key="1">
    <citation type="submission" date="2015-04" db="EMBL/GenBank/DDBJ databases">
        <title>Genome sequence of Kerstersia gyiorum CG1.</title>
        <authorList>
            <person name="Greninger A.L."/>
            <person name="Kozyreva V."/>
            <person name="Chaturvedi V."/>
        </authorList>
    </citation>
    <scope>NUCLEOTIDE SEQUENCE [LARGE SCALE GENOMIC DNA]</scope>
    <source>
        <strain evidence="9 10">CG1</strain>
    </source>
</reference>
<evidence type="ECO:0000256" key="6">
    <source>
        <dbReference type="ARBA" id="ARBA00023235"/>
    </source>
</evidence>
<comment type="subcellular location">
    <subcellularLocation>
        <location evidence="7">Periplasm</location>
    </subcellularLocation>
    <text evidence="7">Is capable of associating with the outer membrane.</text>
</comment>
<dbReference type="PATRIC" id="fig|206506.3.peg.1210"/>
<dbReference type="InterPro" id="IPR027304">
    <property type="entry name" value="Trigger_fact/SurA_dom_sf"/>
</dbReference>
<evidence type="ECO:0000256" key="4">
    <source>
        <dbReference type="ARBA" id="ARBA00023110"/>
    </source>
</evidence>
<keyword evidence="10" id="KW-1185">Reference proteome</keyword>
<dbReference type="GO" id="GO:0006457">
    <property type="term" value="P:protein folding"/>
    <property type="evidence" value="ECO:0007669"/>
    <property type="project" value="UniProtKB-UniRule"/>
</dbReference>
<dbReference type="Pfam" id="PF00639">
    <property type="entry name" value="Rotamase"/>
    <property type="match status" value="2"/>
</dbReference>
<dbReference type="PANTHER" id="PTHR47637">
    <property type="entry name" value="CHAPERONE SURA"/>
    <property type="match status" value="1"/>
</dbReference>
<keyword evidence="2 7" id="KW-0677">Repeat</keyword>
<name>A0A171KUG1_9BURK</name>
<comment type="function">
    <text evidence="7">Chaperone involved in the correct folding and assembly of outer membrane proteins. Recognizes specific patterns of aromatic residues and the orientation of their side chains, which are found more frequently in integral outer membrane proteins. May act in both early periplasmic and late outer membrane-associated steps of protein maturation.</text>
</comment>
<dbReference type="Pfam" id="PF09312">
    <property type="entry name" value="SurA_N"/>
    <property type="match status" value="1"/>
</dbReference>
<dbReference type="InterPro" id="IPR000297">
    <property type="entry name" value="PPIase_PpiC"/>
</dbReference>
<keyword evidence="4 7" id="KW-0697">Rotamase</keyword>
<evidence type="ECO:0000259" key="8">
    <source>
        <dbReference type="PROSITE" id="PS50198"/>
    </source>
</evidence>
<feature type="chain" id="PRO_5009001646" description="Chaperone SurA" evidence="7">
    <location>
        <begin position="26"/>
        <end position="478"/>
    </location>
</feature>
<dbReference type="GO" id="GO:0051082">
    <property type="term" value="F:unfolded protein binding"/>
    <property type="evidence" value="ECO:0007669"/>
    <property type="project" value="UniProtKB-UniRule"/>
</dbReference>
<dbReference type="GO" id="GO:0003755">
    <property type="term" value="F:peptidyl-prolyl cis-trans isomerase activity"/>
    <property type="evidence" value="ECO:0007669"/>
    <property type="project" value="UniProtKB-UniRule"/>
</dbReference>
<dbReference type="InterPro" id="IPR046357">
    <property type="entry name" value="PPIase_dom_sf"/>
</dbReference>
<dbReference type="Proteomes" id="UP000078084">
    <property type="component" value="Unassembled WGS sequence"/>
</dbReference>
<dbReference type="Gene3D" id="1.10.4030.10">
    <property type="entry name" value="Porin chaperone SurA, peptide-binding domain"/>
    <property type="match status" value="1"/>
</dbReference>
<comment type="domain">
    <text evidence="7">The PPIase activity resides only in the second parvulin domain. The N-terminal region and the C-terminal tail are necessary and sufficient for the chaperone activity of SurA. The PPIase activity is dispensable for SurA to function as a chaperone. The N-terminal region and the C-terminal tail are also required for porin recognition.</text>
</comment>
<dbReference type="GO" id="GO:0043165">
    <property type="term" value="P:Gram-negative-bacterium-type cell outer membrane assembly"/>
    <property type="evidence" value="ECO:0007669"/>
    <property type="project" value="InterPro"/>
</dbReference>
<dbReference type="PANTHER" id="PTHR47637:SF1">
    <property type="entry name" value="CHAPERONE SURA"/>
    <property type="match status" value="1"/>
</dbReference>
<accession>A0A171KUG1</accession>
<evidence type="ECO:0000256" key="7">
    <source>
        <dbReference type="HAMAP-Rule" id="MF_01183"/>
    </source>
</evidence>
<dbReference type="GO" id="GO:0030288">
    <property type="term" value="C:outer membrane-bounded periplasmic space"/>
    <property type="evidence" value="ECO:0007669"/>
    <property type="project" value="InterPro"/>
</dbReference>
<dbReference type="AlphaFoldDB" id="A0A171KUG1"/>
<dbReference type="EMBL" id="LBNE01000002">
    <property type="protein sequence ID" value="KKO72528.1"/>
    <property type="molecule type" value="Genomic_DNA"/>
</dbReference>
<feature type="domain" description="PpiC" evidence="8">
    <location>
        <begin position="197"/>
        <end position="298"/>
    </location>
</feature>
<dbReference type="SUPFAM" id="SSF54534">
    <property type="entry name" value="FKBP-like"/>
    <property type="match status" value="2"/>
</dbReference>
<dbReference type="PROSITE" id="PS01096">
    <property type="entry name" value="PPIC_PPIASE_1"/>
    <property type="match status" value="1"/>
</dbReference>
<evidence type="ECO:0000256" key="5">
    <source>
        <dbReference type="ARBA" id="ARBA00023186"/>
    </source>
</evidence>
<organism evidence="9 10">
    <name type="scientific">Kerstersia gyiorum</name>
    <dbReference type="NCBI Taxonomy" id="206506"/>
    <lineage>
        <taxon>Bacteria</taxon>
        <taxon>Pseudomonadati</taxon>
        <taxon>Pseudomonadota</taxon>
        <taxon>Betaproteobacteria</taxon>
        <taxon>Burkholderiales</taxon>
        <taxon>Alcaligenaceae</taxon>
        <taxon>Kerstersia</taxon>
    </lineage>
</organism>
<dbReference type="STRING" id="206506.AAV32_05660"/>
<dbReference type="PROSITE" id="PS50198">
    <property type="entry name" value="PPIC_PPIASE_2"/>
    <property type="match status" value="2"/>
</dbReference>
<feature type="signal peptide" evidence="7">
    <location>
        <begin position="1"/>
        <end position="25"/>
    </location>
</feature>
<dbReference type="EC" id="5.2.1.8" evidence="7"/>
<dbReference type="GO" id="GO:0042277">
    <property type="term" value="F:peptide binding"/>
    <property type="evidence" value="ECO:0007669"/>
    <property type="project" value="InterPro"/>
</dbReference>
<dbReference type="SUPFAM" id="SSF109998">
    <property type="entry name" value="Triger factor/SurA peptide-binding domain-like"/>
    <property type="match status" value="1"/>
</dbReference>
<keyword evidence="5 7" id="KW-0143">Chaperone</keyword>
<dbReference type="RefSeq" id="WP_068368687.1">
    <property type="nucleotide sequence ID" value="NZ_LBNE01000002.1"/>
</dbReference>
<dbReference type="InterPro" id="IPR023058">
    <property type="entry name" value="PPIase_PpiC_CS"/>
</dbReference>
<dbReference type="InterPro" id="IPR023034">
    <property type="entry name" value="PPIase_SurA"/>
</dbReference>
<proteinExistence type="inferred from homology"/>
<evidence type="ECO:0000313" key="9">
    <source>
        <dbReference type="EMBL" id="KKO72528.1"/>
    </source>
</evidence>
<comment type="caution">
    <text evidence="9">The sequence shown here is derived from an EMBL/GenBank/DDBJ whole genome shotgun (WGS) entry which is preliminary data.</text>
</comment>
<dbReference type="GO" id="GO:0050821">
    <property type="term" value="P:protein stabilization"/>
    <property type="evidence" value="ECO:0007669"/>
    <property type="project" value="InterPro"/>
</dbReference>
<dbReference type="HAMAP" id="MF_01183">
    <property type="entry name" value="Chaperone_SurA"/>
    <property type="match status" value="1"/>
</dbReference>
<protein>
    <recommendedName>
        <fullName evidence="7">Chaperone SurA</fullName>
    </recommendedName>
    <alternativeName>
        <fullName evidence="7">Peptidyl-prolyl cis-trans isomerase SurA</fullName>
        <shortName evidence="7">PPIase SurA</shortName>
        <ecNumber evidence="7">5.2.1.8</ecNumber>
    </alternativeName>
    <alternativeName>
        <fullName evidence="7">Rotamase SurA</fullName>
    </alternativeName>
</protein>
<evidence type="ECO:0000313" key="10">
    <source>
        <dbReference type="Proteomes" id="UP000078084"/>
    </source>
</evidence>
<feature type="domain" description="PpiC" evidence="8">
    <location>
        <begin position="325"/>
        <end position="424"/>
    </location>
</feature>
<keyword evidence="1 7" id="KW-0732">Signal</keyword>
<dbReference type="InterPro" id="IPR050280">
    <property type="entry name" value="OMP_Chaperone_SurA"/>
</dbReference>
<keyword evidence="3 7" id="KW-0574">Periplasm</keyword>
<gene>
    <name evidence="7" type="primary">surA</name>
    <name evidence="9" type="ORF">AAV32_05660</name>
</gene>
<comment type="catalytic activity">
    <reaction evidence="7">
        <text>[protein]-peptidylproline (omega=180) = [protein]-peptidylproline (omega=0)</text>
        <dbReference type="Rhea" id="RHEA:16237"/>
        <dbReference type="Rhea" id="RHEA-COMP:10747"/>
        <dbReference type="Rhea" id="RHEA-COMP:10748"/>
        <dbReference type="ChEBI" id="CHEBI:83833"/>
        <dbReference type="ChEBI" id="CHEBI:83834"/>
        <dbReference type="EC" id="5.2.1.8"/>
    </reaction>
</comment>